<feature type="domain" description="Ubiquitin-like" evidence="2">
    <location>
        <begin position="162"/>
        <end position="230"/>
    </location>
</feature>
<proteinExistence type="predicted"/>
<reference evidence="3" key="1">
    <citation type="journal article" date="2021" name="Sci. Rep.">
        <title>Diploid genomic architecture of Nitzschia inconspicua, an elite biomass production diatom.</title>
        <authorList>
            <person name="Oliver A."/>
            <person name="Podell S."/>
            <person name="Pinowska A."/>
            <person name="Traller J.C."/>
            <person name="Smith S.R."/>
            <person name="McClure R."/>
            <person name="Beliaev A."/>
            <person name="Bohutskyi P."/>
            <person name="Hill E.A."/>
            <person name="Rabines A."/>
            <person name="Zheng H."/>
            <person name="Allen L.Z."/>
            <person name="Kuo A."/>
            <person name="Grigoriev I.V."/>
            <person name="Allen A.E."/>
            <person name="Hazlebeck D."/>
            <person name="Allen E.E."/>
        </authorList>
    </citation>
    <scope>NUCLEOTIDE SEQUENCE</scope>
    <source>
        <strain evidence="3">Hildebrandi</strain>
    </source>
</reference>
<dbReference type="InterPro" id="IPR000626">
    <property type="entry name" value="Ubiquitin-like_dom"/>
</dbReference>
<dbReference type="CDD" id="cd17039">
    <property type="entry name" value="Ubl_ubiquitin_like"/>
    <property type="match status" value="1"/>
</dbReference>
<evidence type="ECO:0000256" key="1">
    <source>
        <dbReference type="SAM" id="MobiDB-lite"/>
    </source>
</evidence>
<feature type="compositionally biased region" description="Polar residues" evidence="1">
    <location>
        <begin position="264"/>
        <end position="274"/>
    </location>
</feature>
<feature type="compositionally biased region" description="Basic and acidic residues" evidence="1">
    <location>
        <begin position="112"/>
        <end position="126"/>
    </location>
</feature>
<feature type="compositionally biased region" description="Polar residues" evidence="1">
    <location>
        <begin position="79"/>
        <end position="94"/>
    </location>
</feature>
<dbReference type="Pfam" id="PF13881">
    <property type="entry name" value="Rad60-SLD_2"/>
    <property type="match status" value="1"/>
</dbReference>
<feature type="compositionally biased region" description="Polar residues" evidence="1">
    <location>
        <begin position="1"/>
        <end position="12"/>
    </location>
</feature>
<evidence type="ECO:0000313" key="3">
    <source>
        <dbReference type="EMBL" id="KAG7352823.1"/>
    </source>
</evidence>
<organism evidence="3 4">
    <name type="scientific">Nitzschia inconspicua</name>
    <dbReference type="NCBI Taxonomy" id="303405"/>
    <lineage>
        <taxon>Eukaryota</taxon>
        <taxon>Sar</taxon>
        <taxon>Stramenopiles</taxon>
        <taxon>Ochrophyta</taxon>
        <taxon>Bacillariophyta</taxon>
        <taxon>Bacillariophyceae</taxon>
        <taxon>Bacillariophycidae</taxon>
        <taxon>Bacillariales</taxon>
        <taxon>Bacillariaceae</taxon>
        <taxon>Nitzschia</taxon>
    </lineage>
</organism>
<feature type="region of interest" description="Disordered" evidence="1">
    <location>
        <begin position="247"/>
        <end position="288"/>
    </location>
</feature>
<feature type="compositionally biased region" description="Polar residues" evidence="1">
    <location>
        <begin position="19"/>
        <end position="37"/>
    </location>
</feature>
<gene>
    <name evidence="3" type="ORF">IV203_008871</name>
</gene>
<protein>
    <submittedName>
        <fullName evidence="3">Ubiquitin-2/rad60 SUMO-like protein</fullName>
    </submittedName>
</protein>
<evidence type="ECO:0000259" key="2">
    <source>
        <dbReference type="PROSITE" id="PS50053"/>
    </source>
</evidence>
<dbReference type="Proteomes" id="UP000693970">
    <property type="component" value="Unassembled WGS sequence"/>
</dbReference>
<sequence>MAESSGDPTTDTAPVEGGETSSNKTTILPTEESTVDGSASEMGRPGPTESSLEESKKDNFPSKTTDAAAEKKEPISETEGANDTAASEPNQSPPEASLSDDKEQNGNNYDSDPEKKETDSCEDKGDTTTSKEGNQSLAAGPVVSSTKRTRPPYKYDPEKVTLRFLFANRDGLTVTVECKPGDTVGEVKGQLLSVWPKDLPDCSSSDQLRLICMGKGMLMPDSRTLEDCQVPVFKTHPTPINVSVRPNTTAVETTKSSKGDGIRASSTPGNTTSRTSDESGQGCGCVIQ</sequence>
<reference evidence="3" key="2">
    <citation type="submission" date="2021-04" db="EMBL/GenBank/DDBJ databases">
        <authorList>
            <person name="Podell S."/>
        </authorList>
    </citation>
    <scope>NUCLEOTIDE SEQUENCE</scope>
    <source>
        <strain evidence="3">Hildebrandi</strain>
    </source>
</reference>
<evidence type="ECO:0000313" key="4">
    <source>
        <dbReference type="Proteomes" id="UP000693970"/>
    </source>
</evidence>
<keyword evidence="4" id="KW-1185">Reference proteome</keyword>
<comment type="caution">
    <text evidence="3">The sequence shown here is derived from an EMBL/GenBank/DDBJ whole genome shotgun (WGS) entry which is preliminary data.</text>
</comment>
<name>A0A9K3KZH5_9STRA</name>
<feature type="compositionally biased region" description="Polar residues" evidence="1">
    <location>
        <begin position="127"/>
        <end position="137"/>
    </location>
</feature>
<dbReference type="AlphaFoldDB" id="A0A9K3KZH5"/>
<dbReference type="OrthoDB" id="1043111at2759"/>
<dbReference type="InterPro" id="IPR039540">
    <property type="entry name" value="UBL3-like_ubiquitin_dom"/>
</dbReference>
<dbReference type="EMBL" id="JAGRRH010000017">
    <property type="protein sequence ID" value="KAG7352823.1"/>
    <property type="molecule type" value="Genomic_DNA"/>
</dbReference>
<dbReference type="PROSITE" id="PS50053">
    <property type="entry name" value="UBIQUITIN_2"/>
    <property type="match status" value="1"/>
</dbReference>
<feature type="region of interest" description="Disordered" evidence="1">
    <location>
        <begin position="1"/>
        <end position="154"/>
    </location>
</feature>
<accession>A0A9K3KZH5</accession>